<gene>
    <name evidence="2" type="ORF">SAMN05216389_12047</name>
</gene>
<proteinExistence type="predicted"/>
<evidence type="ECO:0000259" key="1">
    <source>
        <dbReference type="PROSITE" id="PS51186"/>
    </source>
</evidence>
<dbReference type="PANTHER" id="PTHR43792">
    <property type="entry name" value="GNAT FAMILY, PUTATIVE (AFU_ORTHOLOGUE AFUA_3G00765)-RELATED-RELATED"/>
    <property type="match status" value="1"/>
</dbReference>
<dbReference type="PROSITE" id="PS51186">
    <property type="entry name" value="GNAT"/>
    <property type="match status" value="1"/>
</dbReference>
<evidence type="ECO:0000313" key="2">
    <source>
        <dbReference type="EMBL" id="SET68149.1"/>
    </source>
</evidence>
<keyword evidence="3" id="KW-1185">Reference proteome</keyword>
<dbReference type="AlphaFoldDB" id="A0A1I0GB66"/>
<protein>
    <submittedName>
        <fullName evidence="2">Protein N-acetyltransferase, RimJ/RimL family</fullName>
    </submittedName>
</protein>
<evidence type="ECO:0000313" key="3">
    <source>
        <dbReference type="Proteomes" id="UP000198618"/>
    </source>
</evidence>
<reference evidence="2 3" key="1">
    <citation type="submission" date="2016-10" db="EMBL/GenBank/DDBJ databases">
        <authorList>
            <person name="de Groot N.N."/>
        </authorList>
    </citation>
    <scope>NUCLEOTIDE SEQUENCE [LARGE SCALE GENOMIC DNA]</scope>
    <source>
        <strain evidence="2 3">IBRC-M 10780</strain>
    </source>
</reference>
<feature type="domain" description="N-acetyltransferase" evidence="1">
    <location>
        <begin position="45"/>
        <end position="217"/>
    </location>
</feature>
<dbReference type="Gene3D" id="3.40.630.30">
    <property type="match status" value="1"/>
</dbReference>
<dbReference type="InterPro" id="IPR000182">
    <property type="entry name" value="GNAT_dom"/>
</dbReference>
<name>A0A1I0GB66_9BACI</name>
<dbReference type="Pfam" id="PF13302">
    <property type="entry name" value="Acetyltransf_3"/>
    <property type="match status" value="1"/>
</dbReference>
<sequence length="218" mass="26370">MNGNMNILNKGFMSFFRYSFLLHVWYSQTYQRDGRDYVEFQTERLVLRPYTLDDYDNWLSQFKSRLPAQHKYDDGRPINISSFTKSWYRNWINGFQKLAQKDEMYILGVFRKSDGVNVGKVELITLLRMDYHWATMGYSIHNQHWRNGYGTESVTGATKLFFDRLNFHRIELHINVDNIPSIRLAEKAGFTFECVREKFSYENNRWNDFLIYYKNRSY</sequence>
<dbReference type="Proteomes" id="UP000198618">
    <property type="component" value="Unassembled WGS sequence"/>
</dbReference>
<dbReference type="InterPro" id="IPR016181">
    <property type="entry name" value="Acyl_CoA_acyltransferase"/>
</dbReference>
<dbReference type="EMBL" id="FOHE01000020">
    <property type="protein sequence ID" value="SET68149.1"/>
    <property type="molecule type" value="Genomic_DNA"/>
</dbReference>
<dbReference type="InterPro" id="IPR051531">
    <property type="entry name" value="N-acetyltransferase"/>
</dbReference>
<accession>A0A1I0GB66</accession>
<keyword evidence="2" id="KW-0808">Transferase</keyword>
<dbReference type="SUPFAM" id="SSF55729">
    <property type="entry name" value="Acyl-CoA N-acyltransferases (Nat)"/>
    <property type="match status" value="1"/>
</dbReference>
<dbReference type="GO" id="GO:0016747">
    <property type="term" value="F:acyltransferase activity, transferring groups other than amino-acyl groups"/>
    <property type="evidence" value="ECO:0007669"/>
    <property type="project" value="InterPro"/>
</dbReference>
<organism evidence="2 3">
    <name type="scientific">Oceanobacillus limi</name>
    <dbReference type="NCBI Taxonomy" id="930131"/>
    <lineage>
        <taxon>Bacteria</taxon>
        <taxon>Bacillati</taxon>
        <taxon>Bacillota</taxon>
        <taxon>Bacilli</taxon>
        <taxon>Bacillales</taxon>
        <taxon>Bacillaceae</taxon>
        <taxon>Oceanobacillus</taxon>
    </lineage>
</organism>
<dbReference type="STRING" id="930131.SAMN05216389_12047"/>